<evidence type="ECO:0000259" key="6">
    <source>
        <dbReference type="Pfam" id="PF00296"/>
    </source>
</evidence>
<dbReference type="InterPro" id="IPR050172">
    <property type="entry name" value="SsuD_RutA_monooxygenase"/>
</dbReference>
<evidence type="ECO:0000256" key="4">
    <source>
        <dbReference type="ARBA" id="ARBA00023033"/>
    </source>
</evidence>
<evidence type="ECO:0000313" key="8">
    <source>
        <dbReference type="Proteomes" id="UP000749040"/>
    </source>
</evidence>
<dbReference type="Proteomes" id="UP000749040">
    <property type="component" value="Unassembled WGS sequence"/>
</dbReference>
<dbReference type="Gene3D" id="3.20.20.30">
    <property type="entry name" value="Luciferase-like domain"/>
    <property type="match status" value="1"/>
</dbReference>
<dbReference type="PANTHER" id="PTHR42847">
    <property type="entry name" value="ALKANESULFONATE MONOOXYGENASE"/>
    <property type="match status" value="1"/>
</dbReference>
<evidence type="ECO:0000256" key="5">
    <source>
        <dbReference type="SAM" id="MobiDB-lite"/>
    </source>
</evidence>
<feature type="domain" description="Luciferase-like" evidence="6">
    <location>
        <begin position="37"/>
        <end position="226"/>
    </location>
</feature>
<organism evidence="7 8">
    <name type="scientific">Actinacidiphila acididurans</name>
    <dbReference type="NCBI Taxonomy" id="2784346"/>
    <lineage>
        <taxon>Bacteria</taxon>
        <taxon>Bacillati</taxon>
        <taxon>Actinomycetota</taxon>
        <taxon>Actinomycetes</taxon>
        <taxon>Kitasatosporales</taxon>
        <taxon>Streptomycetaceae</taxon>
        <taxon>Actinacidiphila</taxon>
    </lineage>
</organism>
<reference evidence="7 8" key="1">
    <citation type="submission" date="2021-01" db="EMBL/GenBank/DDBJ databases">
        <title>Streptomyces acididurans sp. nov., isolated from a peat swamp forest soil.</title>
        <authorList>
            <person name="Chantavorakit T."/>
            <person name="Duangmal K."/>
        </authorList>
    </citation>
    <scope>NUCLEOTIDE SEQUENCE [LARGE SCALE GENOMIC DNA]</scope>
    <source>
        <strain evidence="7 8">KK5PA1</strain>
    </source>
</reference>
<dbReference type="Pfam" id="PF00296">
    <property type="entry name" value="Bac_luciferase"/>
    <property type="match status" value="1"/>
</dbReference>
<keyword evidence="8" id="KW-1185">Reference proteome</keyword>
<keyword evidence="2" id="KW-0288">FMN</keyword>
<keyword evidence="4" id="KW-0503">Monooxygenase</keyword>
<protein>
    <submittedName>
        <fullName evidence="7">TIGR03621 family F420-dependent LLM class oxidoreductase</fullName>
    </submittedName>
</protein>
<evidence type="ECO:0000256" key="1">
    <source>
        <dbReference type="ARBA" id="ARBA00022630"/>
    </source>
</evidence>
<dbReference type="EMBL" id="JADKYB010000003">
    <property type="protein sequence ID" value="MBM9504353.1"/>
    <property type="molecule type" value="Genomic_DNA"/>
</dbReference>
<evidence type="ECO:0000256" key="2">
    <source>
        <dbReference type="ARBA" id="ARBA00022643"/>
    </source>
</evidence>
<dbReference type="SUPFAM" id="SSF51679">
    <property type="entry name" value="Bacterial luciferase-like"/>
    <property type="match status" value="1"/>
</dbReference>
<keyword evidence="3" id="KW-0560">Oxidoreductase</keyword>
<dbReference type="InterPro" id="IPR019923">
    <property type="entry name" value="Lucif-like_OxRdtase_MSMEG_2516"/>
</dbReference>
<gene>
    <name evidence="7" type="ORF">ITX44_07350</name>
</gene>
<evidence type="ECO:0000256" key="3">
    <source>
        <dbReference type="ARBA" id="ARBA00023002"/>
    </source>
</evidence>
<evidence type="ECO:0000313" key="7">
    <source>
        <dbReference type="EMBL" id="MBM9504353.1"/>
    </source>
</evidence>
<name>A0ABS2TQW4_9ACTN</name>
<dbReference type="InterPro" id="IPR036661">
    <property type="entry name" value="Luciferase-like_sf"/>
</dbReference>
<accession>A0ABS2TQW4</accession>
<comment type="caution">
    <text evidence="7">The sequence shown here is derived from an EMBL/GenBank/DDBJ whole genome shotgun (WGS) entry which is preliminary data.</text>
</comment>
<keyword evidence="1" id="KW-0285">Flavoprotein</keyword>
<dbReference type="InterPro" id="IPR011251">
    <property type="entry name" value="Luciferase-like_dom"/>
</dbReference>
<proteinExistence type="predicted"/>
<dbReference type="PANTHER" id="PTHR42847:SF4">
    <property type="entry name" value="ALKANESULFONATE MONOOXYGENASE-RELATED"/>
    <property type="match status" value="1"/>
</dbReference>
<feature type="region of interest" description="Disordered" evidence="5">
    <location>
        <begin position="145"/>
        <end position="165"/>
    </location>
</feature>
<sequence length="301" mass="31598">MCPAAHPETASAAVGNPRPFRFGVSLFSTGSRTAWQSRARQAEDLGYDVLLVPDHFGMPAPFPALMSAAEAVSIRVGTLVLNAGLHNPALLARDAAEVHRLTEGRLEVGLGAGYQPADYEAAGLPYPSAAQRVEHLARTMRALREPVSPDDQSPGAARTQGPPLLLAGSGERMLRLAGREADIVGFPLEAGVDGGAAPAQALARRVAVVREAAADRADPPELNLLVALVALAPAQPDPSPLRPLLPGLTDEQILAQPCVLSGSAREIADELLRLRESLGITYFSVVEPSMAAFAEVIALLR</sequence>
<dbReference type="NCBIfam" id="TIGR03621">
    <property type="entry name" value="F420_MSMEG_2516"/>
    <property type="match status" value="1"/>
</dbReference>
<dbReference type="RefSeq" id="WP_205356205.1">
    <property type="nucleotide sequence ID" value="NZ_JADKYB010000003.1"/>
</dbReference>